<proteinExistence type="predicted"/>
<reference evidence="2 3" key="1">
    <citation type="submission" date="2018-08" db="EMBL/GenBank/DDBJ databases">
        <title>A genome reference for cultivated species of the human gut microbiota.</title>
        <authorList>
            <person name="Zou Y."/>
            <person name="Xue W."/>
            <person name="Luo G."/>
        </authorList>
    </citation>
    <scope>NUCLEOTIDE SEQUENCE [LARGE SCALE GENOMIC DNA]</scope>
    <source>
        <strain evidence="2 3">TF11-11</strain>
    </source>
</reference>
<name>A0A3E4M0P8_9FIRM</name>
<dbReference type="InterPro" id="IPR019734">
    <property type="entry name" value="TPR_rpt"/>
</dbReference>
<evidence type="ECO:0000313" key="3">
    <source>
        <dbReference type="Proteomes" id="UP000261208"/>
    </source>
</evidence>
<keyword evidence="1" id="KW-0802">TPR repeat</keyword>
<gene>
    <name evidence="2" type="ORF">DXD10_16195</name>
</gene>
<evidence type="ECO:0000256" key="1">
    <source>
        <dbReference type="PROSITE-ProRule" id="PRU00339"/>
    </source>
</evidence>
<evidence type="ECO:0000313" key="2">
    <source>
        <dbReference type="EMBL" id="RGK43259.1"/>
    </source>
</evidence>
<comment type="caution">
    <text evidence="2">The sequence shown here is derived from an EMBL/GenBank/DDBJ whole genome shotgun (WGS) entry which is preliminary data.</text>
</comment>
<dbReference type="Proteomes" id="UP000261208">
    <property type="component" value="Unassembled WGS sequence"/>
</dbReference>
<feature type="repeat" description="TPR" evidence="1">
    <location>
        <begin position="382"/>
        <end position="415"/>
    </location>
</feature>
<dbReference type="EMBL" id="QSQQ01000033">
    <property type="protein sequence ID" value="RGK43259.1"/>
    <property type="molecule type" value="Genomic_DNA"/>
</dbReference>
<dbReference type="AlphaFoldDB" id="A0A3E4M0P8"/>
<accession>A0A3E4M0P8</accession>
<organism evidence="2 3">
    <name type="scientific">Dorea formicigenerans</name>
    <dbReference type="NCBI Taxonomy" id="39486"/>
    <lineage>
        <taxon>Bacteria</taxon>
        <taxon>Bacillati</taxon>
        <taxon>Bacillota</taxon>
        <taxon>Clostridia</taxon>
        <taxon>Lachnospirales</taxon>
        <taxon>Lachnospiraceae</taxon>
        <taxon>Dorea</taxon>
    </lineage>
</organism>
<sequence length="562" mass="64775">MDDIEKLFIQDDSTFTVYVVEQQFVVGRGLEYFKKYLNTSNYITSEKQIKNVFSKAIQTISKNVAPVEKLINMLSTGFSGISIADAITSLCQLFTVNEHQLAGPEVIDPIILQEGKITKRDIARLVSLNKDSILRPTIILLLKDNNFKRAMELLSECPDGINIRMIRNSGKEEKCKVVNCGADNIVSFIDSFAKQCYSTCSNTPCSLLLNSEWNEKFVVKKYAPMVFKFRSNLLFDQKEEIAEQLSTFTNEIINLHSENSDDEQIIRSFECVLRLFRVFCNDFGGNDIWEAQKIATKLNHELLLAQVYRYAEFFPNCSMQDRIDLYGKGYSIFKRNTMEDNAIYCKNNMLIEQFYTNSIRAEEFREMQIEAVNNVPGMVALSHIYNNVGVAYLYCGQTETAIDFFVRGLEYARNNDRIVQNLAIESNKMLAENYSFTTIDDNKIRLLMRRIFDGMGMTKLPFLAADFALNVLTVALKQNRHLGKELIETYPIQKLINKSFRTNLMNAGERYQQVQYLCTHFHEECSGFTECKIPDRLNISSGKRAEFIINYGLNPFDFEIWL</sequence>
<dbReference type="PROSITE" id="PS50005">
    <property type="entry name" value="TPR"/>
    <property type="match status" value="1"/>
</dbReference>
<dbReference type="RefSeq" id="WP_117650641.1">
    <property type="nucleotide sequence ID" value="NZ_QSQQ01000033.1"/>
</dbReference>
<protein>
    <submittedName>
        <fullName evidence="2">Uncharacterized protein</fullName>
    </submittedName>
</protein>